<proteinExistence type="predicted"/>
<gene>
    <name evidence="4" type="ORF">ACFSJD_06780</name>
</gene>
<dbReference type="RefSeq" id="WP_379658966.1">
    <property type="nucleotide sequence ID" value="NZ_JBHUCO010000007.1"/>
</dbReference>
<evidence type="ECO:0000313" key="4">
    <source>
        <dbReference type="EMBL" id="MFD1517182.1"/>
    </source>
</evidence>
<feature type="non-terminal residue" evidence="4">
    <location>
        <position position="282"/>
    </location>
</feature>
<dbReference type="PANTHER" id="PTHR16305:SF35">
    <property type="entry name" value="TRANSCRIPTIONAL ACTIVATOR DOMAIN"/>
    <property type="match status" value="1"/>
</dbReference>
<accession>A0ABW4EQB9</accession>
<keyword evidence="2" id="KW-0067">ATP-binding</keyword>
<organism evidence="4 5">
    <name type="scientific">Pseudonocardia yunnanensis</name>
    <dbReference type="NCBI Taxonomy" id="58107"/>
    <lineage>
        <taxon>Bacteria</taxon>
        <taxon>Bacillati</taxon>
        <taxon>Actinomycetota</taxon>
        <taxon>Actinomycetes</taxon>
        <taxon>Pseudonocardiales</taxon>
        <taxon>Pseudonocardiaceae</taxon>
        <taxon>Pseudonocardia</taxon>
    </lineage>
</organism>
<evidence type="ECO:0000256" key="1">
    <source>
        <dbReference type="ARBA" id="ARBA00022741"/>
    </source>
</evidence>
<name>A0ABW4EQB9_9PSEU</name>
<comment type="caution">
    <text evidence="4">The sequence shown here is derived from an EMBL/GenBank/DDBJ whole genome shotgun (WGS) entry which is preliminary data.</text>
</comment>
<protein>
    <submittedName>
        <fullName evidence="4">AAA family ATPase</fullName>
    </submittedName>
</protein>
<dbReference type="Proteomes" id="UP001597114">
    <property type="component" value="Unassembled WGS sequence"/>
</dbReference>
<evidence type="ECO:0000313" key="5">
    <source>
        <dbReference type="Proteomes" id="UP001597114"/>
    </source>
</evidence>
<dbReference type="PANTHER" id="PTHR16305">
    <property type="entry name" value="TESTICULAR SOLUBLE ADENYLYL CYCLASE"/>
    <property type="match status" value="1"/>
</dbReference>
<feature type="domain" description="Orc1-like AAA ATPase" evidence="3">
    <location>
        <begin position="2"/>
        <end position="159"/>
    </location>
</feature>
<dbReference type="EMBL" id="JBHUCO010000007">
    <property type="protein sequence ID" value="MFD1517182.1"/>
    <property type="molecule type" value="Genomic_DNA"/>
</dbReference>
<keyword evidence="5" id="KW-1185">Reference proteome</keyword>
<sequence>MLRGRRSECEALDRLLDAVRSGESRALVLWGEPGIGKSALLEYLVGQASRCRVARVAGVQSEMELAFAGLHQLCAPMLDGIERLPGPQCDALRTTFGLSPGPPPDRFLVALAVLGLLAEVAAEQPLVCVVDDAHWLDRASAQALAFAARRLGAESVAVVVAARTPEKAPEWMGLPELVVTGLPDDEARALLGSVVPQPVDGRVLDRIVAETRGNPLALLERPHGLTPAELAGGFRLPGPRPLPTQIEDSFRRQLAPLPPGTRRLLLVAAAEPTGDPVLVWRA</sequence>
<evidence type="ECO:0000256" key="2">
    <source>
        <dbReference type="ARBA" id="ARBA00022840"/>
    </source>
</evidence>
<evidence type="ECO:0000259" key="3">
    <source>
        <dbReference type="Pfam" id="PF13191"/>
    </source>
</evidence>
<dbReference type="Pfam" id="PF13191">
    <property type="entry name" value="AAA_16"/>
    <property type="match status" value="1"/>
</dbReference>
<dbReference type="SUPFAM" id="SSF52540">
    <property type="entry name" value="P-loop containing nucleoside triphosphate hydrolases"/>
    <property type="match status" value="1"/>
</dbReference>
<dbReference type="InterPro" id="IPR041664">
    <property type="entry name" value="AAA_16"/>
</dbReference>
<keyword evidence="1" id="KW-0547">Nucleotide-binding</keyword>
<dbReference type="InterPro" id="IPR027417">
    <property type="entry name" value="P-loop_NTPase"/>
</dbReference>
<reference evidence="5" key="1">
    <citation type="journal article" date="2019" name="Int. J. Syst. Evol. Microbiol.">
        <title>The Global Catalogue of Microorganisms (GCM) 10K type strain sequencing project: providing services to taxonomists for standard genome sequencing and annotation.</title>
        <authorList>
            <consortium name="The Broad Institute Genomics Platform"/>
            <consortium name="The Broad Institute Genome Sequencing Center for Infectious Disease"/>
            <person name="Wu L."/>
            <person name="Ma J."/>
        </authorList>
    </citation>
    <scope>NUCLEOTIDE SEQUENCE [LARGE SCALE GENOMIC DNA]</scope>
    <source>
        <strain evidence="5">CCM 7043</strain>
    </source>
</reference>
<dbReference type="Gene3D" id="3.40.50.300">
    <property type="entry name" value="P-loop containing nucleotide triphosphate hydrolases"/>
    <property type="match status" value="1"/>
</dbReference>